<dbReference type="Pfam" id="PF00075">
    <property type="entry name" value="RNase_H"/>
    <property type="match status" value="1"/>
</dbReference>
<dbReference type="Gramene" id="PHT83734">
    <property type="protein sequence ID" value="PHT83734"/>
    <property type="gene ID" value="T459_12177"/>
</dbReference>
<sequence length="82" mass="9188">MIKYNTDGACKGNHGMGSYGFYLRNVERDLIYALGKSIDLITNVVAEMRAIVEAIKYCISKDIRRIRVDSDSLLMVNITNGV</sequence>
<dbReference type="InterPro" id="IPR053151">
    <property type="entry name" value="RNase_H-like"/>
</dbReference>
<evidence type="ECO:0000313" key="3">
    <source>
        <dbReference type="Proteomes" id="UP000222542"/>
    </source>
</evidence>
<feature type="domain" description="RNase H type-1" evidence="1">
    <location>
        <begin position="1"/>
        <end position="82"/>
    </location>
</feature>
<accession>A0A2G2ZP76</accession>
<dbReference type="InterPro" id="IPR036397">
    <property type="entry name" value="RNaseH_sf"/>
</dbReference>
<protein>
    <recommendedName>
        <fullName evidence="1">RNase H type-1 domain-containing protein</fullName>
    </recommendedName>
</protein>
<proteinExistence type="predicted"/>
<dbReference type="Gene3D" id="3.30.420.10">
    <property type="entry name" value="Ribonuclease H-like superfamily/Ribonuclease H"/>
    <property type="match status" value="1"/>
</dbReference>
<dbReference type="PANTHER" id="PTHR47723:SF24">
    <property type="entry name" value="RNASE H TYPE-1 DOMAIN-CONTAINING PROTEIN"/>
    <property type="match status" value="1"/>
</dbReference>
<organism evidence="2 3">
    <name type="scientific">Capsicum annuum</name>
    <name type="common">Capsicum pepper</name>
    <dbReference type="NCBI Taxonomy" id="4072"/>
    <lineage>
        <taxon>Eukaryota</taxon>
        <taxon>Viridiplantae</taxon>
        <taxon>Streptophyta</taxon>
        <taxon>Embryophyta</taxon>
        <taxon>Tracheophyta</taxon>
        <taxon>Spermatophyta</taxon>
        <taxon>Magnoliopsida</taxon>
        <taxon>eudicotyledons</taxon>
        <taxon>Gunneridae</taxon>
        <taxon>Pentapetalae</taxon>
        <taxon>asterids</taxon>
        <taxon>lamiids</taxon>
        <taxon>Solanales</taxon>
        <taxon>Solanaceae</taxon>
        <taxon>Solanoideae</taxon>
        <taxon>Capsiceae</taxon>
        <taxon>Capsicum</taxon>
    </lineage>
</organism>
<dbReference type="GO" id="GO:0003676">
    <property type="term" value="F:nucleic acid binding"/>
    <property type="evidence" value="ECO:0007669"/>
    <property type="project" value="InterPro"/>
</dbReference>
<reference evidence="2 3" key="1">
    <citation type="journal article" date="2014" name="Nat. Genet.">
        <title>Genome sequence of the hot pepper provides insights into the evolution of pungency in Capsicum species.</title>
        <authorList>
            <person name="Kim S."/>
            <person name="Park M."/>
            <person name="Yeom S.I."/>
            <person name="Kim Y.M."/>
            <person name="Lee J.M."/>
            <person name="Lee H.A."/>
            <person name="Seo E."/>
            <person name="Choi J."/>
            <person name="Cheong K."/>
            <person name="Kim K.T."/>
            <person name="Jung K."/>
            <person name="Lee G.W."/>
            <person name="Oh S.K."/>
            <person name="Bae C."/>
            <person name="Kim S.B."/>
            <person name="Lee H.Y."/>
            <person name="Kim S.Y."/>
            <person name="Kim M.S."/>
            <person name="Kang B.C."/>
            <person name="Jo Y.D."/>
            <person name="Yang H.B."/>
            <person name="Jeong H.J."/>
            <person name="Kang W.H."/>
            <person name="Kwon J.K."/>
            <person name="Shin C."/>
            <person name="Lim J.Y."/>
            <person name="Park J.H."/>
            <person name="Huh J.H."/>
            <person name="Kim J.S."/>
            <person name="Kim B.D."/>
            <person name="Cohen O."/>
            <person name="Paran I."/>
            <person name="Suh M.C."/>
            <person name="Lee S.B."/>
            <person name="Kim Y.K."/>
            <person name="Shin Y."/>
            <person name="Noh S.J."/>
            <person name="Park J."/>
            <person name="Seo Y.S."/>
            <person name="Kwon S.Y."/>
            <person name="Kim H.A."/>
            <person name="Park J.M."/>
            <person name="Kim H.J."/>
            <person name="Choi S.B."/>
            <person name="Bosland P.W."/>
            <person name="Reeves G."/>
            <person name="Jo S.H."/>
            <person name="Lee B.W."/>
            <person name="Cho H.T."/>
            <person name="Choi H.S."/>
            <person name="Lee M.S."/>
            <person name="Yu Y."/>
            <person name="Do Choi Y."/>
            <person name="Park B.S."/>
            <person name="van Deynze A."/>
            <person name="Ashrafi H."/>
            <person name="Hill T."/>
            <person name="Kim W.T."/>
            <person name="Pai H.S."/>
            <person name="Ahn H.K."/>
            <person name="Yeam I."/>
            <person name="Giovannoni J.J."/>
            <person name="Rose J.K."/>
            <person name="Sorensen I."/>
            <person name="Lee S.J."/>
            <person name="Kim R.W."/>
            <person name="Choi I.Y."/>
            <person name="Choi B.S."/>
            <person name="Lim J.S."/>
            <person name="Lee Y.H."/>
            <person name="Choi D."/>
        </authorList>
    </citation>
    <scope>NUCLEOTIDE SEQUENCE [LARGE SCALE GENOMIC DNA]</scope>
    <source>
        <strain evidence="3">cv. CM334</strain>
    </source>
</reference>
<dbReference type="InterPro" id="IPR002156">
    <property type="entry name" value="RNaseH_domain"/>
</dbReference>
<evidence type="ECO:0000259" key="1">
    <source>
        <dbReference type="PROSITE" id="PS50879"/>
    </source>
</evidence>
<dbReference type="AlphaFoldDB" id="A0A2G2ZP76"/>
<dbReference type="PROSITE" id="PS50879">
    <property type="entry name" value="RNASE_H_1"/>
    <property type="match status" value="1"/>
</dbReference>
<reference evidence="2 3" key="2">
    <citation type="journal article" date="2017" name="Genome Biol.">
        <title>New reference genome sequences of hot pepper reveal the massive evolution of plant disease-resistance genes by retroduplication.</title>
        <authorList>
            <person name="Kim S."/>
            <person name="Park J."/>
            <person name="Yeom S.I."/>
            <person name="Kim Y.M."/>
            <person name="Seo E."/>
            <person name="Kim K.T."/>
            <person name="Kim M.S."/>
            <person name="Lee J.M."/>
            <person name="Cheong K."/>
            <person name="Shin H.S."/>
            <person name="Kim S.B."/>
            <person name="Han K."/>
            <person name="Lee J."/>
            <person name="Park M."/>
            <person name="Lee H.A."/>
            <person name="Lee H.Y."/>
            <person name="Lee Y."/>
            <person name="Oh S."/>
            <person name="Lee J.H."/>
            <person name="Choi E."/>
            <person name="Choi E."/>
            <person name="Lee S.E."/>
            <person name="Jeon J."/>
            <person name="Kim H."/>
            <person name="Choi G."/>
            <person name="Song H."/>
            <person name="Lee J."/>
            <person name="Lee S.C."/>
            <person name="Kwon J.K."/>
            <person name="Lee H.Y."/>
            <person name="Koo N."/>
            <person name="Hong Y."/>
            <person name="Kim R.W."/>
            <person name="Kang W.H."/>
            <person name="Huh J.H."/>
            <person name="Kang B.C."/>
            <person name="Yang T.J."/>
            <person name="Lee Y.H."/>
            <person name="Bennetzen J.L."/>
            <person name="Choi D."/>
        </authorList>
    </citation>
    <scope>NUCLEOTIDE SEQUENCE [LARGE SCALE GENOMIC DNA]</scope>
    <source>
        <strain evidence="3">cv. CM334</strain>
    </source>
</reference>
<dbReference type="OMA" id="REWNAPW"/>
<keyword evidence="3" id="KW-1185">Reference proteome</keyword>
<comment type="caution">
    <text evidence="2">The sequence shown here is derived from an EMBL/GenBank/DDBJ whole genome shotgun (WGS) entry which is preliminary data.</text>
</comment>
<dbReference type="InterPro" id="IPR044730">
    <property type="entry name" value="RNase_H-like_dom_plant"/>
</dbReference>
<dbReference type="PANTHER" id="PTHR47723">
    <property type="entry name" value="OS05G0353850 PROTEIN"/>
    <property type="match status" value="1"/>
</dbReference>
<dbReference type="Proteomes" id="UP000222542">
    <property type="component" value="Unassembled WGS sequence"/>
</dbReference>
<dbReference type="SUPFAM" id="SSF53098">
    <property type="entry name" value="Ribonuclease H-like"/>
    <property type="match status" value="1"/>
</dbReference>
<dbReference type="CDD" id="cd06222">
    <property type="entry name" value="RNase_H_like"/>
    <property type="match status" value="1"/>
</dbReference>
<dbReference type="EMBL" id="AYRZ02000004">
    <property type="protein sequence ID" value="PHT83734.1"/>
    <property type="molecule type" value="Genomic_DNA"/>
</dbReference>
<dbReference type="InterPro" id="IPR012337">
    <property type="entry name" value="RNaseH-like_sf"/>
</dbReference>
<name>A0A2G2ZP76_CAPAN</name>
<dbReference type="GO" id="GO:0004523">
    <property type="term" value="F:RNA-DNA hybrid ribonuclease activity"/>
    <property type="evidence" value="ECO:0007669"/>
    <property type="project" value="InterPro"/>
</dbReference>
<dbReference type="STRING" id="4072.A0A2G2ZP76"/>
<gene>
    <name evidence="2" type="ORF">T459_12177</name>
</gene>
<evidence type="ECO:0000313" key="2">
    <source>
        <dbReference type="EMBL" id="PHT83734.1"/>
    </source>
</evidence>